<evidence type="ECO:0000256" key="2">
    <source>
        <dbReference type="ARBA" id="ARBA00022741"/>
    </source>
</evidence>
<keyword evidence="3 5" id="KW-0067">ATP-binding</keyword>
<proteinExistence type="predicted"/>
<dbReference type="EMBL" id="BAABBN010000007">
    <property type="protein sequence ID" value="GAA3925705.1"/>
    <property type="molecule type" value="Genomic_DNA"/>
</dbReference>
<accession>A0ABP7MPD4</accession>
<reference evidence="6" key="1">
    <citation type="journal article" date="2019" name="Int. J. Syst. Evol. Microbiol.">
        <title>The Global Catalogue of Microorganisms (GCM) 10K type strain sequencing project: providing services to taxonomists for standard genome sequencing and annotation.</title>
        <authorList>
            <consortium name="The Broad Institute Genomics Platform"/>
            <consortium name="The Broad Institute Genome Sequencing Center for Infectious Disease"/>
            <person name="Wu L."/>
            <person name="Ma J."/>
        </authorList>
    </citation>
    <scope>NUCLEOTIDE SEQUENCE [LARGE SCALE GENOMIC DNA]</scope>
    <source>
        <strain evidence="6">JCM 17551</strain>
    </source>
</reference>
<feature type="domain" description="ABC transporter" evidence="4">
    <location>
        <begin position="10"/>
        <end position="244"/>
    </location>
</feature>
<dbReference type="InterPro" id="IPR003439">
    <property type="entry name" value="ABC_transporter-like_ATP-bd"/>
</dbReference>
<keyword evidence="6" id="KW-1185">Reference proteome</keyword>
<gene>
    <name evidence="5" type="ORF">GCM10022277_22240</name>
</gene>
<dbReference type="RefSeq" id="WP_344798554.1">
    <property type="nucleotide sequence ID" value="NZ_BAABBN010000007.1"/>
</dbReference>
<dbReference type="GO" id="GO:0005524">
    <property type="term" value="F:ATP binding"/>
    <property type="evidence" value="ECO:0007669"/>
    <property type="project" value="UniProtKB-KW"/>
</dbReference>
<evidence type="ECO:0000256" key="3">
    <source>
        <dbReference type="ARBA" id="ARBA00022840"/>
    </source>
</evidence>
<comment type="caution">
    <text evidence="5">The sequence shown here is derived from an EMBL/GenBank/DDBJ whole genome shotgun (WGS) entry which is preliminary data.</text>
</comment>
<keyword evidence="2" id="KW-0547">Nucleotide-binding</keyword>
<dbReference type="InterPro" id="IPR017911">
    <property type="entry name" value="MacB-like_ATP-bd"/>
</dbReference>
<dbReference type="PROSITE" id="PS50893">
    <property type="entry name" value="ABC_TRANSPORTER_2"/>
    <property type="match status" value="1"/>
</dbReference>
<keyword evidence="1" id="KW-0813">Transport</keyword>
<evidence type="ECO:0000256" key="1">
    <source>
        <dbReference type="ARBA" id="ARBA00022448"/>
    </source>
</evidence>
<name>A0ABP7MPD4_9GAMM</name>
<dbReference type="Pfam" id="PF00005">
    <property type="entry name" value="ABC_tran"/>
    <property type="match status" value="1"/>
</dbReference>
<dbReference type="InterPro" id="IPR027417">
    <property type="entry name" value="P-loop_NTPase"/>
</dbReference>
<dbReference type="CDD" id="cd03255">
    <property type="entry name" value="ABC_MJ0796_LolCDE_FtsE"/>
    <property type="match status" value="1"/>
</dbReference>
<dbReference type="Gene3D" id="3.40.50.300">
    <property type="entry name" value="P-loop containing nucleotide triphosphate hydrolases"/>
    <property type="match status" value="1"/>
</dbReference>
<dbReference type="PANTHER" id="PTHR24220:SF611">
    <property type="entry name" value="ATP-BINDING COMPONENT OF ABC TRANSPORTER-RELATED"/>
    <property type="match status" value="1"/>
</dbReference>
<dbReference type="PANTHER" id="PTHR24220">
    <property type="entry name" value="IMPORT ATP-BINDING PROTEIN"/>
    <property type="match status" value="1"/>
</dbReference>
<evidence type="ECO:0000313" key="5">
    <source>
        <dbReference type="EMBL" id="GAA3925705.1"/>
    </source>
</evidence>
<protein>
    <submittedName>
        <fullName evidence="5">ABC transporter ATP-binding protein</fullName>
    </submittedName>
</protein>
<dbReference type="SUPFAM" id="SSF52540">
    <property type="entry name" value="P-loop containing nucleoside triphosphate hydrolases"/>
    <property type="match status" value="1"/>
</dbReference>
<sequence>MSSKPAEMILNINQLRFAWQKDAPVMSVDNLQVARGERVFLQGVSGSGKSTLLSLIGGVAVAQAGELSVLGQDLTGMSAKQRDRFRAEHLGLIFQQFNLIPYLSGLENVLLTGRFSKARSVTETQAKQLLSELGIDEALAKSPVTALSIGQQQRVAAARALAGNPELIIADEPTSALDADTRDSYLALLFEQCQTHGSSLLFVSHDQSLASRFDRTVKVAEIIQWSDDRDTQSRELKATAEVTQA</sequence>
<dbReference type="SMART" id="SM00382">
    <property type="entry name" value="AAA"/>
    <property type="match status" value="1"/>
</dbReference>
<evidence type="ECO:0000313" key="6">
    <source>
        <dbReference type="Proteomes" id="UP001501565"/>
    </source>
</evidence>
<dbReference type="Proteomes" id="UP001501565">
    <property type="component" value="Unassembled WGS sequence"/>
</dbReference>
<evidence type="ECO:0000259" key="4">
    <source>
        <dbReference type="PROSITE" id="PS50893"/>
    </source>
</evidence>
<dbReference type="InterPro" id="IPR015854">
    <property type="entry name" value="ABC_transpr_LolD-like"/>
</dbReference>
<dbReference type="InterPro" id="IPR003593">
    <property type="entry name" value="AAA+_ATPase"/>
</dbReference>
<organism evidence="5 6">
    <name type="scientific">Litoribacillus peritrichatus</name>
    <dbReference type="NCBI Taxonomy" id="718191"/>
    <lineage>
        <taxon>Bacteria</taxon>
        <taxon>Pseudomonadati</taxon>
        <taxon>Pseudomonadota</taxon>
        <taxon>Gammaproteobacteria</taxon>
        <taxon>Oceanospirillales</taxon>
        <taxon>Oceanospirillaceae</taxon>
        <taxon>Litoribacillus</taxon>
    </lineage>
</organism>